<reference evidence="1 2" key="1">
    <citation type="submission" date="2019-07" db="EMBL/GenBank/DDBJ databases">
        <title>Whole genome shotgun sequence of Cellulomonas composti NBRC 100758.</title>
        <authorList>
            <person name="Hosoyama A."/>
            <person name="Uohara A."/>
            <person name="Ohji S."/>
            <person name="Ichikawa N."/>
        </authorList>
    </citation>
    <scope>NUCLEOTIDE SEQUENCE [LARGE SCALE GENOMIC DNA]</scope>
    <source>
        <strain evidence="1 2">NBRC 100758</strain>
    </source>
</reference>
<accession>A0A511J7Q8</accession>
<comment type="caution">
    <text evidence="1">The sequence shown here is derived from an EMBL/GenBank/DDBJ whole genome shotgun (WGS) entry which is preliminary data.</text>
</comment>
<dbReference type="AlphaFoldDB" id="A0A511J7Q8"/>
<evidence type="ECO:0000313" key="1">
    <source>
        <dbReference type="EMBL" id="GEL94036.1"/>
    </source>
</evidence>
<organism evidence="1 2">
    <name type="scientific">Cellulomonas composti</name>
    <dbReference type="NCBI Taxonomy" id="266130"/>
    <lineage>
        <taxon>Bacteria</taxon>
        <taxon>Bacillati</taxon>
        <taxon>Actinomycetota</taxon>
        <taxon>Actinomycetes</taxon>
        <taxon>Micrococcales</taxon>
        <taxon>Cellulomonadaceae</taxon>
        <taxon>Cellulomonas</taxon>
    </lineage>
</organism>
<sequence length="64" mass="6931">MAAWLQLSSRRAEEHITVGQALRSAVDTADTARSVARLSGPLSALVRHSLLTADGAREPWSLEF</sequence>
<name>A0A511J7Q8_9CELL</name>
<keyword evidence="2" id="KW-1185">Reference proteome</keyword>
<gene>
    <name evidence="1" type="ORF">CCO02nite_06940</name>
</gene>
<proteinExistence type="predicted"/>
<dbReference type="EMBL" id="BJWG01000002">
    <property type="protein sequence ID" value="GEL94036.1"/>
    <property type="molecule type" value="Genomic_DNA"/>
</dbReference>
<protein>
    <submittedName>
        <fullName evidence="1">Uncharacterized protein</fullName>
    </submittedName>
</protein>
<evidence type="ECO:0000313" key="2">
    <source>
        <dbReference type="Proteomes" id="UP000321720"/>
    </source>
</evidence>
<dbReference type="Proteomes" id="UP000321720">
    <property type="component" value="Unassembled WGS sequence"/>
</dbReference>